<reference evidence="3" key="1">
    <citation type="journal article" date="2011" name="MBio">
        <title>Novel metabolic attributes of the genus Cyanothece, comprising a group of unicellular nitrogen-fixing Cyanobacteria.</title>
        <authorList>
            <person name="Bandyopadhyay A."/>
            <person name="Elvitigala T."/>
            <person name="Welsh E."/>
            <person name="Stockel J."/>
            <person name="Liberton M."/>
            <person name="Min H."/>
            <person name="Sherman L.A."/>
            <person name="Pakrasi H.B."/>
        </authorList>
    </citation>
    <scope>NUCLEOTIDE SEQUENCE [LARGE SCALE GENOMIC DNA]</scope>
    <source>
        <strain evidence="3">PCC 8801</strain>
    </source>
</reference>
<dbReference type="Gene3D" id="3.40.50.300">
    <property type="entry name" value="P-loop containing nucleotide triphosphate hydrolases"/>
    <property type="match status" value="1"/>
</dbReference>
<dbReference type="InterPro" id="IPR027417">
    <property type="entry name" value="P-loop_NTPase"/>
</dbReference>
<evidence type="ECO:0000313" key="2">
    <source>
        <dbReference type="EMBL" id="ACK66983.1"/>
    </source>
</evidence>
<dbReference type="InterPro" id="IPR049050">
    <property type="entry name" value="nSTAND3"/>
</dbReference>
<evidence type="ECO:0000259" key="1">
    <source>
        <dbReference type="Pfam" id="PF20720"/>
    </source>
</evidence>
<proteinExistence type="predicted"/>
<dbReference type="Proteomes" id="UP000008204">
    <property type="component" value="Chromosome"/>
</dbReference>
<dbReference type="InterPro" id="IPR001611">
    <property type="entry name" value="Leu-rich_rpt"/>
</dbReference>
<dbReference type="OrthoDB" id="2677960at2"/>
<keyword evidence="3" id="KW-1185">Reference proteome</keyword>
<protein>
    <recommendedName>
        <fullName evidence="1">Novel STAND NTPase 3 domain-containing protein</fullName>
    </recommendedName>
</protein>
<dbReference type="EMBL" id="CP001287">
    <property type="protein sequence ID" value="ACK66983.1"/>
    <property type="molecule type" value="Genomic_DNA"/>
</dbReference>
<dbReference type="Pfam" id="PF20720">
    <property type="entry name" value="nSTAND3"/>
    <property type="match status" value="1"/>
</dbReference>
<dbReference type="PROSITE" id="PS51450">
    <property type="entry name" value="LRR"/>
    <property type="match status" value="1"/>
</dbReference>
<gene>
    <name evidence="2" type="ordered locus">PCC8801_2996</name>
</gene>
<feature type="domain" description="Novel STAND NTPase 3" evidence="1">
    <location>
        <begin position="265"/>
        <end position="385"/>
    </location>
</feature>
<organism evidence="2 3">
    <name type="scientific">Rippkaea orientalis (strain PCC 8801 / RF-1)</name>
    <name type="common">Cyanothece sp. (strain PCC 8801)</name>
    <dbReference type="NCBI Taxonomy" id="41431"/>
    <lineage>
        <taxon>Bacteria</taxon>
        <taxon>Bacillati</taxon>
        <taxon>Cyanobacteriota</taxon>
        <taxon>Cyanophyceae</taxon>
        <taxon>Oscillatoriophycideae</taxon>
        <taxon>Chroococcales</taxon>
        <taxon>Aphanothecaceae</taxon>
        <taxon>Rippkaea</taxon>
        <taxon>Rippkaea orientalis</taxon>
    </lineage>
</organism>
<dbReference type="KEGG" id="cyp:PCC8801_2996"/>
<dbReference type="SUPFAM" id="SSF52540">
    <property type="entry name" value="P-loop containing nucleoside triphosphate hydrolases"/>
    <property type="match status" value="1"/>
</dbReference>
<accession>B7JWD8</accession>
<dbReference type="RefSeq" id="WP_012596245.1">
    <property type="nucleotide sequence ID" value="NC_011726.1"/>
</dbReference>
<dbReference type="HOGENOM" id="CLU_258769_0_0_3"/>
<evidence type="ECO:0000313" key="3">
    <source>
        <dbReference type="Proteomes" id="UP000008204"/>
    </source>
</evidence>
<sequence length="1426" mass="167339">MSSFSHSDATPTYRGYRLQLLYTLWRILSENKKNNFTFQPEGQEDLAIYDEAGHLIEIIQVKARSENISLSSFSPKKVDSFFNRSHILINSTSSLKTIRVISFGCFGQDFEEACNGNINKLKAESEKLSNYGHLSSEEAEKLLKKINLETVTEENLEKEALGLLKQGLAGIDYKCAFDIITYWLYICAENQIKITYQSITEKLNKIGEFLVERTTYHKEWFTSILPIENNFIDEQKKEYLSHEFYRGISARYEHILANVDVIRKNELEKISQEFNRNKVVIIHGASGQGKTTLAYRYLHEFHPEQWRFKIQLIENRQHSLSIARAIEGYAKAIGIPIIMYLDVSHNDNGWTDLVKQLASYQNIYVLVTVREEDYRRASVSGTEFPFSDIELTFDANEAKEIYQSLVEKKATVEFLNFEEAWDRFYQEHCFHEKLLMEFVFLITKGQFLKQRLLQQVRRLEDEVRIGKFSNKELEFLKLVSIASAFEARLDVKSLVKFLNLPVPRRTIELLEKEYLLKCSDDGSLIYGMHPIRSQILSDILTDPSLSAWSESAIECFPFIIESDMESFLLYSFSRKYNEIRPLVNSLMFYQPKYWSGIAGINKALIWLGIKDYVEENKALIQTLHSDLGSGFWILLSYDITDAMTDSESSIWQCLRTIVPESYVNEIENLQSQQTDKSKVFQYSKKWLSNIIFIIEQPFGYLDWQAMSEVFFWLGRLQIDFCLDNLINKIDFNNLFQDLPIDVLADLILGLSFGYEEKFNIWMNTHRMQIVQRFRQETQTIILEDDNQKLTAHFLIPTYARKNENSFNNSIKREDESELHQEAMWRIDLLRKLLPDRQLYACCGYGHRMFTEELPYDETVKTGIAKENLPVTWLTSINSTFTGIADQFFKPQNWSEYSTQVIRLRTNILNMLGKLDKGLINYFRQSQAFNWFDKYINPPEWRDCKQQLVYTPLLPACSANEWGFNNKNDLFLSNKNNALAFQDYSSYLKVFREYHQNLYNFFNQAEQGMVITSALGRKEDKERVLEIAKSNNLDPKLSHIAAHNLANTLKGLKRFQQEFRRKFSSYLDLEKLKTLESKELETFNNLCCLWLFFAFYPGKHFQDPIKECHKEITDKLKKIRNKLKKEFCKISNNNLSVQILSENVLWEHDKTLWITIDGSNPIEVYIHIVVVIKLLTQAINVLGNTPLRRYILDLNWTYVAIIPLVKGKSLQGTASHIYIHTLVYRDEEELNWWNYAQKEIPKDAISHLSIERHAEYLLKNPNHFLTSFTSLKFLLAHIKDLNRMPKNQIDNFAFKQLKNYFDELEESWLKILDFSYNSLERLENLKEETSLDNLQKYDLSKDNLEEFINILKEIFFSLQNLTKTTAETILLGDTQNIDNIFSTICTWSHTLEQVENYIFLIYFIWIAEILDNSNNIIEFNHASVLSS</sequence>
<dbReference type="eggNOG" id="COG1484">
    <property type="taxonomic scope" value="Bacteria"/>
</dbReference>
<name>B7JWD8_RIPO1</name>